<dbReference type="SUPFAM" id="SSF56672">
    <property type="entry name" value="DNA/RNA polymerases"/>
    <property type="match status" value="1"/>
</dbReference>
<protein>
    <recommendedName>
        <fullName evidence="3">Reverse transcriptase domain-containing protein</fullName>
    </recommendedName>
</protein>
<dbReference type="PANTHER" id="PTHR47331:SF5">
    <property type="entry name" value="RIBONUCLEASE H"/>
    <property type="match status" value="1"/>
</dbReference>
<sequence>MKEFRCYYRLIPDILARFREEFGFTADIRKAFLQISISKEDRDYLRFLWWENLEEKKLKVFRHTRVVLGVKSSPFLLDSVMEYLIEASKGFYREIKQILKQSFYVDNVAASLDRSKQFYFQIHSIDVARWF</sequence>
<dbReference type="Gene3D" id="3.10.10.10">
    <property type="entry name" value="HIV Type 1 Reverse Transcriptase, subunit A, domain 1"/>
    <property type="match status" value="1"/>
</dbReference>
<reference evidence="1 2" key="1">
    <citation type="journal article" date="2019" name="Sci. Rep.">
        <title>Orb-weaving spider Araneus ventricosus genome elucidates the spidroin gene catalogue.</title>
        <authorList>
            <person name="Kono N."/>
            <person name="Nakamura H."/>
            <person name="Ohtoshi R."/>
            <person name="Moran D.A.P."/>
            <person name="Shinohara A."/>
            <person name="Yoshida Y."/>
            <person name="Fujiwara M."/>
            <person name="Mori M."/>
            <person name="Tomita M."/>
            <person name="Arakawa K."/>
        </authorList>
    </citation>
    <scope>NUCLEOTIDE SEQUENCE [LARGE SCALE GENOMIC DNA]</scope>
</reference>
<proteinExistence type="predicted"/>
<comment type="caution">
    <text evidence="1">The sequence shown here is derived from an EMBL/GenBank/DDBJ whole genome shotgun (WGS) entry which is preliminary data.</text>
</comment>
<name>A0A4Y2DVD0_ARAVE</name>
<dbReference type="Gene3D" id="3.30.70.270">
    <property type="match status" value="1"/>
</dbReference>
<gene>
    <name evidence="1" type="ORF">AVEN_184719_1</name>
</gene>
<dbReference type="EMBL" id="BGPR01090808">
    <property type="protein sequence ID" value="GBM20810.1"/>
    <property type="molecule type" value="Genomic_DNA"/>
</dbReference>
<dbReference type="InterPro" id="IPR043128">
    <property type="entry name" value="Rev_trsase/Diguanyl_cyclase"/>
</dbReference>
<dbReference type="GO" id="GO:0071897">
    <property type="term" value="P:DNA biosynthetic process"/>
    <property type="evidence" value="ECO:0007669"/>
    <property type="project" value="UniProtKB-ARBA"/>
</dbReference>
<dbReference type="Proteomes" id="UP000499080">
    <property type="component" value="Unassembled WGS sequence"/>
</dbReference>
<dbReference type="InterPro" id="IPR043502">
    <property type="entry name" value="DNA/RNA_pol_sf"/>
</dbReference>
<accession>A0A4Y2DVD0</accession>
<organism evidence="1 2">
    <name type="scientific">Araneus ventricosus</name>
    <name type="common">Orbweaver spider</name>
    <name type="synonym">Epeira ventricosa</name>
    <dbReference type="NCBI Taxonomy" id="182803"/>
    <lineage>
        <taxon>Eukaryota</taxon>
        <taxon>Metazoa</taxon>
        <taxon>Ecdysozoa</taxon>
        <taxon>Arthropoda</taxon>
        <taxon>Chelicerata</taxon>
        <taxon>Arachnida</taxon>
        <taxon>Araneae</taxon>
        <taxon>Araneomorphae</taxon>
        <taxon>Entelegynae</taxon>
        <taxon>Araneoidea</taxon>
        <taxon>Araneidae</taxon>
        <taxon>Araneus</taxon>
    </lineage>
</organism>
<dbReference type="PANTHER" id="PTHR47331">
    <property type="entry name" value="PHD-TYPE DOMAIN-CONTAINING PROTEIN"/>
    <property type="match status" value="1"/>
</dbReference>
<evidence type="ECO:0000313" key="1">
    <source>
        <dbReference type="EMBL" id="GBM20810.1"/>
    </source>
</evidence>
<dbReference type="OrthoDB" id="6429852at2759"/>
<keyword evidence="2" id="KW-1185">Reference proteome</keyword>
<dbReference type="AlphaFoldDB" id="A0A4Y2DVD0"/>
<evidence type="ECO:0008006" key="3">
    <source>
        <dbReference type="Google" id="ProtNLM"/>
    </source>
</evidence>
<evidence type="ECO:0000313" key="2">
    <source>
        <dbReference type="Proteomes" id="UP000499080"/>
    </source>
</evidence>